<dbReference type="Gene3D" id="3.40.50.720">
    <property type="entry name" value="NAD(P)-binding Rossmann-like Domain"/>
    <property type="match status" value="1"/>
</dbReference>
<dbReference type="Pfam" id="PF00106">
    <property type="entry name" value="adh_short"/>
    <property type="match status" value="1"/>
</dbReference>
<proteinExistence type="inferred from homology"/>
<dbReference type="InterPro" id="IPR036291">
    <property type="entry name" value="NAD(P)-bd_dom_sf"/>
</dbReference>
<comment type="similarity">
    <text evidence="2">Belongs to the short-chain dehydrogenases/reductases (SDR) family.</text>
</comment>
<evidence type="ECO:0000313" key="3">
    <source>
        <dbReference type="EMBL" id="BET00373.1"/>
    </source>
</evidence>
<protein>
    <submittedName>
        <fullName evidence="3">Short chain dehydrogenase</fullName>
    </submittedName>
</protein>
<dbReference type="InterPro" id="IPR002347">
    <property type="entry name" value="SDR_fam"/>
</dbReference>
<keyword evidence="4" id="KW-1185">Reference proteome</keyword>
<dbReference type="PANTHER" id="PTHR43313:SF36">
    <property type="entry name" value="D-BETA-HYDROXYBUTYRATE DEHYDROGENASE, MITOCHONDRIAL"/>
    <property type="match status" value="1"/>
</dbReference>
<dbReference type="EMBL" id="AP028919">
    <property type="protein sequence ID" value="BET00373.1"/>
    <property type="molecule type" value="Genomic_DNA"/>
</dbReference>
<dbReference type="PROSITE" id="PS00061">
    <property type="entry name" value="ADH_SHORT"/>
    <property type="match status" value="1"/>
</dbReference>
<dbReference type="PRINTS" id="PR00080">
    <property type="entry name" value="SDRFAMILY"/>
</dbReference>
<name>A0ABN7BC27_9HEMI</name>
<dbReference type="PRINTS" id="PR00081">
    <property type="entry name" value="GDHRDH"/>
</dbReference>
<dbReference type="InterPro" id="IPR020904">
    <property type="entry name" value="Sc_DH/Rdtase_CS"/>
</dbReference>
<evidence type="ECO:0000313" key="4">
    <source>
        <dbReference type="Proteomes" id="UP001307889"/>
    </source>
</evidence>
<reference evidence="3 4" key="1">
    <citation type="submission" date="2023-09" db="EMBL/GenBank/DDBJ databases">
        <title>Nesidiocoris tenuis whole genome shotgun sequence.</title>
        <authorList>
            <person name="Shibata T."/>
            <person name="Shimoda M."/>
            <person name="Kobayashi T."/>
            <person name="Uehara T."/>
        </authorList>
    </citation>
    <scope>NUCLEOTIDE SEQUENCE [LARGE SCALE GENOMIC DNA]</scope>
    <source>
        <strain evidence="3 4">Japan</strain>
    </source>
</reference>
<dbReference type="Proteomes" id="UP001307889">
    <property type="component" value="Chromosome 11"/>
</dbReference>
<keyword evidence="1" id="KW-0560">Oxidoreductase</keyword>
<dbReference type="SUPFAM" id="SSF51735">
    <property type="entry name" value="NAD(P)-binding Rossmann-fold domains"/>
    <property type="match status" value="1"/>
</dbReference>
<gene>
    <name evidence="3" type="ORF">NTJ_13189</name>
</gene>
<evidence type="ECO:0000256" key="1">
    <source>
        <dbReference type="ARBA" id="ARBA00023002"/>
    </source>
</evidence>
<organism evidence="3 4">
    <name type="scientific">Nesidiocoris tenuis</name>
    <dbReference type="NCBI Taxonomy" id="355587"/>
    <lineage>
        <taxon>Eukaryota</taxon>
        <taxon>Metazoa</taxon>
        <taxon>Ecdysozoa</taxon>
        <taxon>Arthropoda</taxon>
        <taxon>Hexapoda</taxon>
        <taxon>Insecta</taxon>
        <taxon>Pterygota</taxon>
        <taxon>Neoptera</taxon>
        <taxon>Paraneoptera</taxon>
        <taxon>Hemiptera</taxon>
        <taxon>Heteroptera</taxon>
        <taxon>Panheteroptera</taxon>
        <taxon>Cimicomorpha</taxon>
        <taxon>Miridae</taxon>
        <taxon>Dicyphina</taxon>
        <taxon>Nesidiocoris</taxon>
    </lineage>
</organism>
<accession>A0ABN7BC27</accession>
<evidence type="ECO:0000256" key="2">
    <source>
        <dbReference type="RuleBase" id="RU000363"/>
    </source>
</evidence>
<sequence>MFGPIGDFISRQTDRLGRVPALAWQRFSKWVGGDKELILVKRGKTAVLITGCDSGLGYSFARHCMDSLGVVVIACCLDPDGEGASKLRKDYRKGLHIVKLDLLTTGSIESMHQQVSDLVEANGYEVHAVVNNAGVMTMGVFEWLTNDQITEMVTVNLLGTMKVTKSMMPLLRETKGRIVNISSHCSLAAMPGLAVYGATKSALEAWSTALRMELERFQVDVVTLIPGSYVTESRILHDIRSAREKMWDLMSAPNRSLHEANFTKFYDYLGAIPVPELAYINDEGLFEKFDRALLSRMPRRQYVNAPFRYRMYFFLFSVSPTLRIREFLIKRFVNLPGF</sequence>
<dbReference type="PANTHER" id="PTHR43313">
    <property type="entry name" value="SHORT-CHAIN DEHYDROGENASE/REDUCTASE FAMILY 9C"/>
    <property type="match status" value="1"/>
</dbReference>